<evidence type="ECO:0000313" key="2">
    <source>
        <dbReference type="Proteomes" id="UP000272400"/>
    </source>
</evidence>
<dbReference type="SUPFAM" id="SSF89372">
    <property type="entry name" value="Fucose-specific lectin"/>
    <property type="match status" value="2"/>
</dbReference>
<accession>A0A3N1CZT0</accession>
<evidence type="ECO:0000313" key="1">
    <source>
        <dbReference type="EMBL" id="ROO86779.1"/>
    </source>
</evidence>
<dbReference type="Proteomes" id="UP000272400">
    <property type="component" value="Unassembled WGS sequence"/>
</dbReference>
<dbReference type="EMBL" id="RJKE01000001">
    <property type="protein sequence ID" value="ROO86779.1"/>
    <property type="molecule type" value="Genomic_DNA"/>
</dbReference>
<organism evidence="1 2">
    <name type="scientific">Actinocorallia herbida</name>
    <dbReference type="NCBI Taxonomy" id="58109"/>
    <lineage>
        <taxon>Bacteria</taxon>
        <taxon>Bacillati</taxon>
        <taxon>Actinomycetota</taxon>
        <taxon>Actinomycetes</taxon>
        <taxon>Streptosporangiales</taxon>
        <taxon>Thermomonosporaceae</taxon>
        <taxon>Actinocorallia</taxon>
    </lineage>
</organism>
<proteinExistence type="predicted"/>
<sequence length="730" mass="76518">MPPVDWTRLGSPGEVWWAHVGDASTIAVGTFGGHLYLRERAATGWRWVHLGVPPGVEKLLNGTLVPVDGADGLQPMVVDFDAKVWLHRKGATPTPWTGISGPPPGSSGLGFFLWPGDIQASAIRRNTLLKHTLVITNATIRPWIRQGLDPDDSWFPIPLDADWVSAELAVAAAPVTPGAPPQPHIFAVTLDPDSLGEIEKFQIAVHENSLWTWITPGGQAPFLNGLSATSFRDGSGRLQACAVVTSRAVTDTVKMLVGSGRDWQWSDLGRPNATGGPDFVDEALVAVKGSDPGPGEPVVLARADDRLWSRTPAGAWKDLGSTLSDGGAVRPVSAVEVAAAEGQGRVLTVGIAENFDLWAIESGTGEPRWERHGQPGPAALIVGAYDEAPDPNEPDFLPIGFPVISEDGALWNCRLWGDLVSGGFATYFSQALFWTDHGTPAPNVTCTAGVGISSPPVGAPSDGTSIFVIGSDGHLWARKADAGGWTWVDHGAPAGAAVTTGVAPISPGPSPSPLVHVLADDGRLWTHSSAGGPAWTDHEAPPGQLIFAVIGAQPLTSAEGDFTVAAAVTADGHLWINVYDGSVSDWIDLGTPTPTERIGAGIGVSRVSPADSLEIAVVGSSEQVWTLRWSLAGSAQWTARGRPADARPRAPIGTLQDASAPATSLVLVVGIDHQIWRLSTGGGGWSRWDPRSPTTKVLSGKAQTLVHTLPCAVILDGDHRVHVVTSAIPT</sequence>
<comment type="caution">
    <text evidence="1">The sequence shown here is derived from an EMBL/GenBank/DDBJ whole genome shotgun (WGS) entry which is preliminary data.</text>
</comment>
<protein>
    <submittedName>
        <fullName evidence="1">Uncharacterized protein</fullName>
    </submittedName>
</protein>
<reference evidence="1 2" key="1">
    <citation type="submission" date="2018-11" db="EMBL/GenBank/DDBJ databases">
        <title>Sequencing the genomes of 1000 actinobacteria strains.</title>
        <authorList>
            <person name="Klenk H.-P."/>
        </authorList>
    </citation>
    <scope>NUCLEOTIDE SEQUENCE [LARGE SCALE GENOMIC DNA]</scope>
    <source>
        <strain evidence="1 2">DSM 44254</strain>
    </source>
</reference>
<dbReference type="OrthoDB" id="9816502at2"/>
<name>A0A3N1CZT0_9ACTN</name>
<gene>
    <name evidence="1" type="ORF">EDD29_4359</name>
</gene>
<dbReference type="AlphaFoldDB" id="A0A3N1CZT0"/>
<keyword evidence="2" id="KW-1185">Reference proteome</keyword>
<dbReference type="RefSeq" id="WP_123666148.1">
    <property type="nucleotide sequence ID" value="NZ_RJKE01000001.1"/>
</dbReference>